<evidence type="ECO:0000313" key="1">
    <source>
        <dbReference type="EMBL" id="SPD85790.1"/>
    </source>
</evidence>
<gene>
    <name evidence="1" type="ORF">MPLG2_0754</name>
</gene>
<name>A0A2N9JDZ9_9ACTN</name>
<dbReference type="KEGG" id="mgg:MPLG2_0754"/>
<reference evidence="1 2" key="1">
    <citation type="submission" date="2018-02" db="EMBL/GenBank/DDBJ databases">
        <authorList>
            <person name="Cohen D.B."/>
            <person name="Kent A.D."/>
        </authorList>
    </citation>
    <scope>NUCLEOTIDE SEQUENCE [LARGE SCALE GENOMIC DNA]</scope>
    <source>
        <strain evidence="1">1</strain>
    </source>
</reference>
<protein>
    <submittedName>
        <fullName evidence="1">Uncharacterized protein</fullName>
    </submittedName>
</protein>
<dbReference type="EMBL" id="LT985188">
    <property type="protein sequence ID" value="SPD85790.1"/>
    <property type="molecule type" value="Genomic_DNA"/>
</dbReference>
<proteinExistence type="predicted"/>
<accession>A0A2N9JDZ9</accession>
<keyword evidence="2" id="KW-1185">Reference proteome</keyword>
<dbReference type="AlphaFoldDB" id="A0A2N9JDZ9"/>
<organism evidence="1 2">
    <name type="scientific">Micropruina glycogenica</name>
    <dbReference type="NCBI Taxonomy" id="75385"/>
    <lineage>
        <taxon>Bacteria</taxon>
        <taxon>Bacillati</taxon>
        <taxon>Actinomycetota</taxon>
        <taxon>Actinomycetes</taxon>
        <taxon>Propionibacteriales</taxon>
        <taxon>Nocardioidaceae</taxon>
        <taxon>Micropruina</taxon>
    </lineage>
</organism>
<sequence>MPSLTANLTNTVSLVGIKGVSPSTAMDERRTLRHCSARERVQSRGTQCRRSVRARQACLAATARRLRTAHRTA</sequence>
<evidence type="ECO:0000313" key="2">
    <source>
        <dbReference type="Proteomes" id="UP000238164"/>
    </source>
</evidence>
<dbReference type="Proteomes" id="UP000238164">
    <property type="component" value="Chromosome 1"/>
</dbReference>